<organism evidence="1 2">
    <name type="scientific">Adineta ricciae</name>
    <name type="common">Rotifer</name>
    <dbReference type="NCBI Taxonomy" id="249248"/>
    <lineage>
        <taxon>Eukaryota</taxon>
        <taxon>Metazoa</taxon>
        <taxon>Spiralia</taxon>
        <taxon>Gnathifera</taxon>
        <taxon>Rotifera</taxon>
        <taxon>Eurotatoria</taxon>
        <taxon>Bdelloidea</taxon>
        <taxon>Adinetida</taxon>
        <taxon>Adinetidae</taxon>
        <taxon>Adineta</taxon>
    </lineage>
</organism>
<keyword evidence="2" id="KW-1185">Reference proteome</keyword>
<gene>
    <name evidence="1" type="ORF">XAT740_LOCUS51492</name>
</gene>
<name>A0A816D079_ADIRI</name>
<reference evidence="1" key="1">
    <citation type="submission" date="2021-02" db="EMBL/GenBank/DDBJ databases">
        <authorList>
            <person name="Nowell W R."/>
        </authorList>
    </citation>
    <scope>NUCLEOTIDE SEQUENCE</scope>
</reference>
<evidence type="ECO:0000313" key="1">
    <source>
        <dbReference type="EMBL" id="CAF1630010.1"/>
    </source>
</evidence>
<comment type="caution">
    <text evidence="1">The sequence shown here is derived from an EMBL/GenBank/DDBJ whole genome shotgun (WGS) entry which is preliminary data.</text>
</comment>
<dbReference type="Gene3D" id="2.120.10.30">
    <property type="entry name" value="TolB, C-terminal domain"/>
    <property type="match status" value="1"/>
</dbReference>
<dbReference type="EMBL" id="CAJNOR010008200">
    <property type="protein sequence ID" value="CAF1630010.1"/>
    <property type="molecule type" value="Genomic_DNA"/>
</dbReference>
<evidence type="ECO:0000313" key="2">
    <source>
        <dbReference type="Proteomes" id="UP000663828"/>
    </source>
</evidence>
<dbReference type="AlphaFoldDB" id="A0A816D079"/>
<accession>A0A816D079</accession>
<proteinExistence type="predicted"/>
<sequence>LHTDATGLQLDQCGNLYVSNNLNQTILKYSLSDMQKPVIIAGTGQAGGTSTQLHNPQGITFDIDFNLYVSDYGYIHHVFLWEFSGSNSQSDTPVGRIPS</sequence>
<dbReference type="SUPFAM" id="SSF101898">
    <property type="entry name" value="NHL repeat"/>
    <property type="match status" value="1"/>
</dbReference>
<dbReference type="Proteomes" id="UP000663828">
    <property type="component" value="Unassembled WGS sequence"/>
</dbReference>
<protein>
    <submittedName>
        <fullName evidence="1">Uncharacterized protein</fullName>
    </submittedName>
</protein>
<dbReference type="InterPro" id="IPR011042">
    <property type="entry name" value="6-blade_b-propeller_TolB-like"/>
</dbReference>
<feature type="non-terminal residue" evidence="1">
    <location>
        <position position="1"/>
    </location>
</feature>